<proteinExistence type="predicted"/>
<organism evidence="1 2">
    <name type="scientific">Dendrolimus kikuchii</name>
    <dbReference type="NCBI Taxonomy" id="765133"/>
    <lineage>
        <taxon>Eukaryota</taxon>
        <taxon>Metazoa</taxon>
        <taxon>Ecdysozoa</taxon>
        <taxon>Arthropoda</taxon>
        <taxon>Hexapoda</taxon>
        <taxon>Insecta</taxon>
        <taxon>Pterygota</taxon>
        <taxon>Neoptera</taxon>
        <taxon>Endopterygota</taxon>
        <taxon>Lepidoptera</taxon>
        <taxon>Glossata</taxon>
        <taxon>Ditrysia</taxon>
        <taxon>Bombycoidea</taxon>
        <taxon>Lasiocampidae</taxon>
        <taxon>Dendrolimus</taxon>
    </lineage>
</organism>
<dbReference type="EMBL" id="CM034406">
    <property type="protein sequence ID" value="KAJ0172957.1"/>
    <property type="molecule type" value="Genomic_DNA"/>
</dbReference>
<name>A0ACC1CN97_9NEOP</name>
<evidence type="ECO:0000313" key="2">
    <source>
        <dbReference type="Proteomes" id="UP000824533"/>
    </source>
</evidence>
<gene>
    <name evidence="1" type="ORF">K1T71_011133</name>
</gene>
<comment type="caution">
    <text evidence="1">The sequence shown here is derived from an EMBL/GenBank/DDBJ whole genome shotgun (WGS) entry which is preliminary data.</text>
</comment>
<accession>A0ACC1CN97</accession>
<reference evidence="1 2" key="1">
    <citation type="journal article" date="2021" name="Front. Genet.">
        <title>Chromosome-Level Genome Assembly Reveals Significant Gene Expansion in the Toll and IMD Signaling Pathways of Dendrolimus kikuchii.</title>
        <authorList>
            <person name="Zhou J."/>
            <person name="Wu P."/>
            <person name="Xiong Z."/>
            <person name="Liu N."/>
            <person name="Zhao N."/>
            <person name="Ji M."/>
            <person name="Qiu Y."/>
            <person name="Yang B."/>
        </authorList>
    </citation>
    <scope>NUCLEOTIDE SEQUENCE [LARGE SCALE GENOMIC DNA]</scope>
    <source>
        <strain evidence="1">Ann1</strain>
    </source>
</reference>
<dbReference type="Proteomes" id="UP000824533">
    <property type="component" value="Linkage Group LG20"/>
</dbReference>
<keyword evidence="2" id="KW-1185">Reference proteome</keyword>
<evidence type="ECO:0000313" key="1">
    <source>
        <dbReference type="EMBL" id="KAJ0172957.1"/>
    </source>
</evidence>
<sequence length="366" mass="41344">MRKHFVCVLLLCLINAVQLNPAAEAFLWNELVPDILTNTPTRWLSVRFPSGVKSQLGNSLSLQDVVQEPKLNWEVVAGTFYTVLFVDPDALSRETAEYRSFLHWLVVNVPGTNIDAGEIIAPFLKPQPPAGSGPHRYVFLIYEQPGCEKFEGFSDFTDQTNRRSFSVEDFTKKYKLGKPLAGNFYYAQNSIPKAVLAFVENGVVPDVLETPPVALLEVIFPSGALVQAGDEILLDQVVQQPQLHWDANPGRFYTILFIDPDVSSRENAEYRSYLHWLVVNVPGNDINSGDTLAYYINPKPRPGTGLHRYVFLVYEQPDWISFDGLPDYTDLIKRTKFSPEVFSKRYNLGTLIAGNLYQSKNYDIVV</sequence>
<protein>
    <submittedName>
        <fullName evidence="1">Uncharacterized protein</fullName>
    </submittedName>
</protein>